<dbReference type="InterPro" id="IPR020806">
    <property type="entry name" value="PKS_PP-bd"/>
</dbReference>
<feature type="compositionally biased region" description="Basic residues" evidence="7">
    <location>
        <begin position="1424"/>
        <end position="1433"/>
    </location>
</feature>
<organism evidence="10 11">
    <name type="scientific">Streptomyces coerulescens</name>
    <dbReference type="NCBI Taxonomy" id="29304"/>
    <lineage>
        <taxon>Bacteria</taxon>
        <taxon>Bacillati</taxon>
        <taxon>Actinomycetota</taxon>
        <taxon>Actinomycetes</taxon>
        <taxon>Kitasatosporales</taxon>
        <taxon>Streptomycetaceae</taxon>
        <taxon>Streptomyces</taxon>
    </lineage>
</organism>
<dbReference type="InterPro" id="IPR006162">
    <property type="entry name" value="Ppantetheine_attach_site"/>
</dbReference>
<evidence type="ECO:0000256" key="7">
    <source>
        <dbReference type="SAM" id="MobiDB-lite"/>
    </source>
</evidence>
<evidence type="ECO:0000256" key="3">
    <source>
        <dbReference type="ARBA" id="ARBA00022679"/>
    </source>
</evidence>
<dbReference type="InterPro" id="IPR016036">
    <property type="entry name" value="Malonyl_transacylase_ACP-bd"/>
</dbReference>
<dbReference type="Pfam" id="PF16197">
    <property type="entry name" value="KAsynt_C_assoc"/>
    <property type="match status" value="1"/>
</dbReference>
<dbReference type="InterPro" id="IPR013217">
    <property type="entry name" value="Methyltransf_12"/>
</dbReference>
<dbReference type="PROSITE" id="PS50075">
    <property type="entry name" value="CARRIER"/>
    <property type="match status" value="1"/>
</dbReference>
<dbReference type="Pfam" id="PF00550">
    <property type="entry name" value="PP-binding"/>
    <property type="match status" value="1"/>
</dbReference>
<dbReference type="CDD" id="cd00833">
    <property type="entry name" value="PKS"/>
    <property type="match status" value="1"/>
</dbReference>
<dbReference type="InterPro" id="IPR016035">
    <property type="entry name" value="Acyl_Trfase/lysoPLipase"/>
</dbReference>
<dbReference type="Pfam" id="PF00109">
    <property type="entry name" value="ketoacyl-synt"/>
    <property type="match status" value="1"/>
</dbReference>
<dbReference type="PROSITE" id="PS00606">
    <property type="entry name" value="KS3_1"/>
    <property type="match status" value="1"/>
</dbReference>
<keyword evidence="4" id="KW-0045">Antibiotic biosynthesis</keyword>
<dbReference type="SUPFAM" id="SSF47336">
    <property type="entry name" value="ACP-like"/>
    <property type="match status" value="1"/>
</dbReference>
<proteinExistence type="predicted"/>
<dbReference type="InterPro" id="IPR018201">
    <property type="entry name" value="Ketoacyl_synth_AS"/>
</dbReference>
<feature type="region of interest" description="Disordered" evidence="7">
    <location>
        <begin position="1415"/>
        <end position="1441"/>
    </location>
</feature>
<protein>
    <submittedName>
        <fullName evidence="10">Type I polyketide synthase</fullName>
    </submittedName>
</protein>
<feature type="region of interest" description="Disordered" evidence="7">
    <location>
        <begin position="1"/>
        <end position="29"/>
    </location>
</feature>
<keyword evidence="6" id="KW-0012">Acyltransferase</keyword>
<dbReference type="InterPro" id="IPR029058">
    <property type="entry name" value="AB_hydrolase_fold"/>
</dbReference>
<keyword evidence="1" id="KW-0596">Phosphopantetheine</keyword>
<dbReference type="Gene3D" id="3.40.47.10">
    <property type="match status" value="1"/>
</dbReference>
<evidence type="ECO:0000256" key="1">
    <source>
        <dbReference type="ARBA" id="ARBA00022450"/>
    </source>
</evidence>
<dbReference type="InterPro" id="IPR001227">
    <property type="entry name" value="Ac_transferase_dom_sf"/>
</dbReference>
<feature type="domain" description="Ketosynthase family 3 (KS3)" evidence="9">
    <location>
        <begin position="35"/>
        <end position="462"/>
    </location>
</feature>
<dbReference type="SUPFAM" id="SSF52151">
    <property type="entry name" value="FabD/lysophospholipase-like"/>
    <property type="match status" value="1"/>
</dbReference>
<sequence length="1441" mass="154626">MTDDMAHGAEPDSIHGGEHAAAGSPDDVGWSDMDGSDVAIIGMAGRFPGARDLDELWDNLAAGRESVLPLDDADYLAAGGDPARLDDPYLVKVASVVDGIEEFDAEYFGYPPAEAELLDPQQRLFLQCAHHTLEHAGYGPGTGTGSVGVYAGGLLSRYFLDHVHPRLRDQDTVALHHAQLGNVNSTLATRVSYELGLTGPSVSVQTACSTSLVAVHLACQDLLAHRCDMALAGGVALNPALRQGYRYVKDGPFSEDGHCRPFDAAATGMIPGEGLGAVLLKRLEDALADGDHIHAVIKGSAVNNDGDRKVGFAAPSAAGQAEAIVTALAVAGVDADTIGYVEAHGTGTPVGDPIEVSALTRAFGQTTRRTGFCALGSVKSNIGHTDAAAGVAGLIKAVLALEHRTIPASLHYRDPNPLLGLADTPFYVPDTGRPWEAGQGPRRAGVSSLGIGGTNAHVVLEEAPRPAHIEPQGAPRPEAQPSRAELLTLSARTPEALDTLTAELADRLRAHPGLPLGDVAHTLRTGRRVHPYRRGLVAGTTDEAGRLLSGLDGAPSAVAEADPPVVFLLPGAGSQHPDMGRGLYDSEPVFRQEIDRCADILREVLEPDLRDLLYGPARRSSAPGVFPTLLATEYALARLVMSWGIRPAALLGHSIGEYTAACLAGVISLEDVLPLVVRREELFARAAGEGGMLGVDLGEEETRALLTDGLSLAAVNGPRSCVLAGRRDELDDVERRLLRSGVPHRRIRFGAAAHSSLLDPVLGSYEAALSAVPLRVPRIPYVSNLTGTWVTPEQATSPASWARHTRETVRFGDGLKTLLADGRPIVLEVGPGRALTGLVRAQAEPGTRVLPAMRHPRAQEPDGRALLDTVGRLWTYGVDVELPALTTRGPARRVPLPGYPFARHRHWIEPHRPSGTPAPAAPRQARGPFPVALSAELPRMAQDRERLHAEYAARRLPRRLSDLLDRLAVAHVRAVLREAGVDTAAGTVVEPDAVHRAFRTVPAYRRFLDALLGLLVEDGILAADGTRLRFTDAVNEVPEPSAVTREILDAFPDEADDIAFLEHCVRHYRQVLDGTVAGTEVLLPDGTDDRQRALIDRRLAYSDIPLHRRLVAETVARLVAEARPRPVRILEIGAGRGYLTWSVTEELRPLPGVEYHFTDLGRSFVLDGQRRAREKALQGMEFGVLDITRDPSEQGYPPGEFDLVLAFNVLHATPDVRRAVHNAGSLLVPDGILVLLEATRQQRWSLMTTGLYEGWWYYDDDLREHSPLLDTARWSRVLTDEGFADVTAFTGAQGEEEPDHTLVVARRAAAPTAGTPARPTAAPTGRSFNRRPDLTVPYAPPGTAREKEVAGIWENVLGIDGIGVNDNFFDLGGESLLAMQLVARLRDAVGIDLPMRRIFDAPTVAELIPLLDAGAPAGTPRIRPSSRRARAARPTRDDGTE</sequence>
<evidence type="ECO:0000259" key="8">
    <source>
        <dbReference type="PROSITE" id="PS50075"/>
    </source>
</evidence>
<keyword evidence="5" id="KW-0511">Multifunctional enzyme</keyword>
<keyword evidence="2" id="KW-0597">Phosphoprotein</keyword>
<reference evidence="11" key="1">
    <citation type="journal article" date="2019" name="Int. J. Syst. Evol. Microbiol.">
        <title>The Global Catalogue of Microorganisms (GCM) 10K type strain sequencing project: providing services to taxonomists for standard genome sequencing and annotation.</title>
        <authorList>
            <consortium name="The Broad Institute Genomics Platform"/>
            <consortium name="The Broad Institute Genome Sequencing Center for Infectious Disease"/>
            <person name="Wu L."/>
            <person name="Ma J."/>
        </authorList>
    </citation>
    <scope>NUCLEOTIDE SEQUENCE [LARGE SCALE GENOMIC DNA]</scope>
    <source>
        <strain evidence="11">KCTC 42586</strain>
    </source>
</reference>
<dbReference type="InterPro" id="IPR014031">
    <property type="entry name" value="Ketoacyl_synth_C"/>
</dbReference>
<dbReference type="SMART" id="SM00823">
    <property type="entry name" value="PKS_PP"/>
    <property type="match status" value="1"/>
</dbReference>
<dbReference type="Pfam" id="PF02801">
    <property type="entry name" value="Ketoacyl-synt_C"/>
    <property type="match status" value="1"/>
</dbReference>
<dbReference type="Gene3D" id="3.30.70.250">
    <property type="entry name" value="Malonyl-CoA ACP transacylase, ACP-binding"/>
    <property type="match status" value="1"/>
</dbReference>
<feature type="compositionally biased region" description="Low complexity" evidence="7">
    <location>
        <begin position="1309"/>
        <end position="1326"/>
    </location>
</feature>
<dbReference type="SUPFAM" id="SSF53901">
    <property type="entry name" value="Thiolase-like"/>
    <property type="match status" value="1"/>
</dbReference>
<dbReference type="PANTHER" id="PTHR43775:SF37">
    <property type="entry name" value="SI:DKEY-61P9.11"/>
    <property type="match status" value="1"/>
</dbReference>
<dbReference type="Proteomes" id="UP001596263">
    <property type="component" value="Unassembled WGS sequence"/>
</dbReference>
<evidence type="ECO:0000256" key="6">
    <source>
        <dbReference type="ARBA" id="ARBA00023315"/>
    </source>
</evidence>
<evidence type="ECO:0000313" key="11">
    <source>
        <dbReference type="Proteomes" id="UP001596263"/>
    </source>
</evidence>
<dbReference type="InterPro" id="IPR009081">
    <property type="entry name" value="PP-bd_ACP"/>
</dbReference>
<dbReference type="PROSITE" id="PS52004">
    <property type="entry name" value="KS3_2"/>
    <property type="match status" value="1"/>
</dbReference>
<dbReference type="Pfam" id="PF00698">
    <property type="entry name" value="Acyl_transf_1"/>
    <property type="match status" value="1"/>
</dbReference>
<dbReference type="InterPro" id="IPR020841">
    <property type="entry name" value="PKS_Beta-ketoAc_synthase_dom"/>
</dbReference>
<accession>A0ABW0CX25</accession>
<dbReference type="Pfam" id="PF08242">
    <property type="entry name" value="Methyltransf_12"/>
    <property type="match status" value="1"/>
</dbReference>
<dbReference type="EMBL" id="JBHSKM010000050">
    <property type="protein sequence ID" value="MFC5220489.1"/>
    <property type="molecule type" value="Genomic_DNA"/>
</dbReference>
<dbReference type="Gene3D" id="3.40.50.150">
    <property type="entry name" value="Vaccinia Virus protein VP39"/>
    <property type="match status" value="1"/>
</dbReference>
<evidence type="ECO:0000256" key="5">
    <source>
        <dbReference type="ARBA" id="ARBA00023268"/>
    </source>
</evidence>
<dbReference type="SUPFAM" id="SSF53335">
    <property type="entry name" value="S-adenosyl-L-methionine-dependent methyltransferases"/>
    <property type="match status" value="1"/>
</dbReference>
<dbReference type="RefSeq" id="WP_380865319.1">
    <property type="nucleotide sequence ID" value="NZ_JBHSKM010000050.1"/>
</dbReference>
<dbReference type="PROSITE" id="PS00012">
    <property type="entry name" value="PHOSPHOPANTETHEINE"/>
    <property type="match status" value="1"/>
</dbReference>
<dbReference type="PANTHER" id="PTHR43775">
    <property type="entry name" value="FATTY ACID SYNTHASE"/>
    <property type="match status" value="1"/>
</dbReference>
<feature type="domain" description="Carrier" evidence="8">
    <location>
        <begin position="1340"/>
        <end position="1415"/>
    </location>
</feature>
<evidence type="ECO:0000259" key="9">
    <source>
        <dbReference type="PROSITE" id="PS52004"/>
    </source>
</evidence>
<dbReference type="CDD" id="cd02440">
    <property type="entry name" value="AdoMet_MTases"/>
    <property type="match status" value="1"/>
</dbReference>
<comment type="caution">
    <text evidence="10">The sequence shown here is derived from an EMBL/GenBank/DDBJ whole genome shotgun (WGS) entry which is preliminary data.</text>
</comment>
<keyword evidence="3" id="KW-0808">Transferase</keyword>
<dbReference type="InterPro" id="IPR036736">
    <property type="entry name" value="ACP-like_sf"/>
</dbReference>
<dbReference type="SMART" id="SM00827">
    <property type="entry name" value="PKS_AT"/>
    <property type="match status" value="1"/>
</dbReference>
<dbReference type="InterPro" id="IPR050091">
    <property type="entry name" value="PKS_NRPS_Biosynth_Enz"/>
</dbReference>
<dbReference type="InterPro" id="IPR029063">
    <property type="entry name" value="SAM-dependent_MTases_sf"/>
</dbReference>
<dbReference type="Gene3D" id="3.40.366.10">
    <property type="entry name" value="Malonyl-Coenzyme A Acyl Carrier Protein, domain 2"/>
    <property type="match status" value="1"/>
</dbReference>
<dbReference type="Gene3D" id="3.40.50.1820">
    <property type="entry name" value="alpha/beta hydrolase"/>
    <property type="match status" value="1"/>
</dbReference>
<dbReference type="InterPro" id="IPR014030">
    <property type="entry name" value="Ketoacyl_synth_N"/>
</dbReference>
<evidence type="ECO:0000256" key="2">
    <source>
        <dbReference type="ARBA" id="ARBA00022553"/>
    </source>
</evidence>
<dbReference type="Gene3D" id="3.30.70.3290">
    <property type="match status" value="1"/>
</dbReference>
<feature type="compositionally biased region" description="Basic and acidic residues" evidence="7">
    <location>
        <begin position="1"/>
        <end position="18"/>
    </location>
</feature>
<dbReference type="InterPro" id="IPR032821">
    <property type="entry name" value="PKS_assoc"/>
</dbReference>
<dbReference type="SMART" id="SM00825">
    <property type="entry name" value="PKS_KS"/>
    <property type="match status" value="1"/>
</dbReference>
<gene>
    <name evidence="10" type="ORF">ACFPQ9_42455</name>
</gene>
<evidence type="ECO:0000313" key="10">
    <source>
        <dbReference type="EMBL" id="MFC5220489.1"/>
    </source>
</evidence>
<dbReference type="SUPFAM" id="SSF55048">
    <property type="entry name" value="Probable ACP-binding domain of malonyl-CoA ACP transacylase"/>
    <property type="match status" value="1"/>
</dbReference>
<feature type="region of interest" description="Disordered" evidence="7">
    <location>
        <begin position="1309"/>
        <end position="1341"/>
    </location>
</feature>
<dbReference type="InterPro" id="IPR016039">
    <property type="entry name" value="Thiolase-like"/>
</dbReference>
<evidence type="ECO:0000256" key="4">
    <source>
        <dbReference type="ARBA" id="ARBA00023194"/>
    </source>
</evidence>
<name>A0ABW0CX25_STRCD</name>
<dbReference type="InterPro" id="IPR014043">
    <property type="entry name" value="Acyl_transferase_dom"/>
</dbReference>
<keyword evidence="11" id="KW-1185">Reference proteome</keyword>